<protein>
    <submittedName>
        <fullName evidence="2">Uncharacterized protein</fullName>
    </submittedName>
</protein>
<evidence type="ECO:0000313" key="3">
    <source>
        <dbReference type="Proteomes" id="UP000604046"/>
    </source>
</evidence>
<reference evidence="2" key="1">
    <citation type="submission" date="2021-02" db="EMBL/GenBank/DDBJ databases">
        <authorList>
            <person name="Dougan E. K."/>
            <person name="Rhodes N."/>
            <person name="Thang M."/>
            <person name="Chan C."/>
        </authorList>
    </citation>
    <scope>NUCLEOTIDE SEQUENCE</scope>
</reference>
<accession>A0A812RGM8</accession>
<comment type="caution">
    <text evidence="2">The sequence shown here is derived from an EMBL/GenBank/DDBJ whole genome shotgun (WGS) entry which is preliminary data.</text>
</comment>
<name>A0A812RGM8_9DINO</name>
<dbReference type="EMBL" id="CAJNDS010002331">
    <property type="protein sequence ID" value="CAE7436468.1"/>
    <property type="molecule type" value="Genomic_DNA"/>
</dbReference>
<evidence type="ECO:0000256" key="1">
    <source>
        <dbReference type="SAM" id="MobiDB-lite"/>
    </source>
</evidence>
<dbReference type="Proteomes" id="UP000604046">
    <property type="component" value="Unassembled WGS sequence"/>
</dbReference>
<proteinExistence type="predicted"/>
<dbReference type="AlphaFoldDB" id="A0A812RGM8"/>
<feature type="region of interest" description="Disordered" evidence="1">
    <location>
        <begin position="161"/>
        <end position="180"/>
    </location>
</feature>
<sequence>MMGAFAFPPHLLRLAGIGAGELAAMGFSASHLHSAAGFSVEELVLAGFQAAAVRDLLQDGELTSVLSNVRPAMGSWMCAELESRGFTEPELTAAGFIREESGSLFGAPLVDSANGGLFAGFDYATSSTLPAATAPQSRSGRMPRLIPELMAGDGLLKKTALTDHSSAHPATAPTDDNEEL</sequence>
<keyword evidence="3" id="KW-1185">Reference proteome</keyword>
<organism evidence="2 3">
    <name type="scientific">Symbiodinium natans</name>
    <dbReference type="NCBI Taxonomy" id="878477"/>
    <lineage>
        <taxon>Eukaryota</taxon>
        <taxon>Sar</taxon>
        <taxon>Alveolata</taxon>
        <taxon>Dinophyceae</taxon>
        <taxon>Suessiales</taxon>
        <taxon>Symbiodiniaceae</taxon>
        <taxon>Symbiodinium</taxon>
    </lineage>
</organism>
<gene>
    <name evidence="2" type="ORF">SNAT2548_LOCUS23716</name>
</gene>
<evidence type="ECO:0000313" key="2">
    <source>
        <dbReference type="EMBL" id="CAE7436468.1"/>
    </source>
</evidence>